<keyword evidence="2" id="KW-1133">Transmembrane helix</keyword>
<accession>A0A1F6DDG9</accession>
<dbReference type="Proteomes" id="UP000176377">
    <property type="component" value="Unassembled WGS sequence"/>
</dbReference>
<dbReference type="EMBL" id="MFLA01000019">
    <property type="protein sequence ID" value="OGG59469.1"/>
    <property type="molecule type" value="Genomic_DNA"/>
</dbReference>
<feature type="region of interest" description="Disordered" evidence="1">
    <location>
        <begin position="92"/>
        <end position="114"/>
    </location>
</feature>
<protein>
    <submittedName>
        <fullName evidence="3">Uncharacterized protein</fullName>
    </submittedName>
</protein>
<feature type="transmembrane region" description="Helical" evidence="2">
    <location>
        <begin position="7"/>
        <end position="26"/>
    </location>
</feature>
<evidence type="ECO:0000256" key="2">
    <source>
        <dbReference type="SAM" id="Phobius"/>
    </source>
</evidence>
<feature type="compositionally biased region" description="Low complexity" evidence="1">
    <location>
        <begin position="95"/>
        <end position="114"/>
    </location>
</feature>
<keyword evidence="2" id="KW-0472">Membrane</keyword>
<gene>
    <name evidence="3" type="ORF">A2765_01925</name>
</gene>
<evidence type="ECO:0000313" key="3">
    <source>
        <dbReference type="EMBL" id="OGG59469.1"/>
    </source>
</evidence>
<keyword evidence="2" id="KW-0812">Transmembrane</keyword>
<evidence type="ECO:0000313" key="4">
    <source>
        <dbReference type="Proteomes" id="UP000176377"/>
    </source>
</evidence>
<proteinExistence type="predicted"/>
<name>A0A1F6DDG9_9BACT</name>
<sequence length="114" mass="11963">MALLQNKIVILVVGSILVAAAGWYIFLRDTAVTPLLQTEDLTTATGTDKDIVETLLMLRAITLSGTIFTDPAFVTLKDTGIQIVPEPVGRPNPFLPLTGSTTPTSPAPASGSGR</sequence>
<evidence type="ECO:0000256" key="1">
    <source>
        <dbReference type="SAM" id="MobiDB-lite"/>
    </source>
</evidence>
<reference evidence="3 4" key="1">
    <citation type="journal article" date="2016" name="Nat. Commun.">
        <title>Thousands of microbial genomes shed light on interconnected biogeochemical processes in an aquifer system.</title>
        <authorList>
            <person name="Anantharaman K."/>
            <person name="Brown C.T."/>
            <person name="Hug L.A."/>
            <person name="Sharon I."/>
            <person name="Castelle C.J."/>
            <person name="Probst A.J."/>
            <person name="Thomas B.C."/>
            <person name="Singh A."/>
            <person name="Wilkins M.J."/>
            <person name="Karaoz U."/>
            <person name="Brodie E.L."/>
            <person name="Williams K.H."/>
            <person name="Hubbard S.S."/>
            <person name="Banfield J.F."/>
        </authorList>
    </citation>
    <scope>NUCLEOTIDE SEQUENCE [LARGE SCALE GENOMIC DNA]</scope>
</reference>
<dbReference type="AlphaFoldDB" id="A0A1F6DDG9"/>
<organism evidence="3 4">
    <name type="scientific">Candidatus Kaiserbacteria bacterium RIFCSPHIGHO2_01_FULL_56_24</name>
    <dbReference type="NCBI Taxonomy" id="1798487"/>
    <lineage>
        <taxon>Bacteria</taxon>
        <taxon>Candidatus Kaiseribacteriota</taxon>
    </lineage>
</organism>
<comment type="caution">
    <text evidence="3">The sequence shown here is derived from an EMBL/GenBank/DDBJ whole genome shotgun (WGS) entry which is preliminary data.</text>
</comment>